<comment type="caution">
    <text evidence="14">The sequence shown here is derived from an EMBL/GenBank/DDBJ whole genome shotgun (WGS) entry which is preliminary data.</text>
</comment>
<evidence type="ECO:0000256" key="8">
    <source>
        <dbReference type="PIRNR" id="PIRNR005586"/>
    </source>
</evidence>
<dbReference type="Pfam" id="PF01096">
    <property type="entry name" value="Zn_ribbon_TFIIS"/>
    <property type="match status" value="1"/>
</dbReference>
<dbReference type="GO" id="GO:0008270">
    <property type="term" value="F:zinc ion binding"/>
    <property type="evidence" value="ECO:0007669"/>
    <property type="project" value="UniProtKB-KW"/>
</dbReference>
<dbReference type="STRING" id="109895.A0A507EFU0"/>
<feature type="binding site" evidence="9">
    <location>
        <position position="39"/>
    </location>
    <ligand>
        <name>Zn(2+)</name>
        <dbReference type="ChEBI" id="CHEBI:29105"/>
        <label>1</label>
    </ligand>
</feature>
<dbReference type="PANTHER" id="PTHR11239:SF14">
    <property type="entry name" value="DNA-DIRECTED RNA POLYMERASE I SUBUNIT RPA12"/>
    <property type="match status" value="1"/>
</dbReference>
<evidence type="ECO:0000256" key="3">
    <source>
        <dbReference type="ARBA" id="ARBA00022723"/>
    </source>
</evidence>
<evidence type="ECO:0000256" key="9">
    <source>
        <dbReference type="PIRSR" id="PIRSR005586-1"/>
    </source>
</evidence>
<evidence type="ECO:0000256" key="10">
    <source>
        <dbReference type="PIRSR" id="PIRSR005586-2"/>
    </source>
</evidence>
<feature type="binding site" evidence="9">
    <location>
        <position position="23"/>
    </location>
    <ligand>
        <name>Zn(2+)</name>
        <dbReference type="ChEBI" id="CHEBI:29105"/>
        <label>1</label>
    </ligand>
</feature>
<dbReference type="InterPro" id="IPR019761">
    <property type="entry name" value="DNA-dir_RNA_pol-M_15_CS"/>
</dbReference>
<dbReference type="AlphaFoldDB" id="A0A507EFU0"/>
<dbReference type="SUPFAM" id="SSF57783">
    <property type="entry name" value="Zinc beta-ribbon"/>
    <property type="match status" value="1"/>
</dbReference>
<keyword evidence="5 9" id="KW-0862">Zinc</keyword>
<evidence type="ECO:0000256" key="4">
    <source>
        <dbReference type="ARBA" id="ARBA00022771"/>
    </source>
</evidence>
<dbReference type="GO" id="GO:0006363">
    <property type="term" value="P:termination of RNA polymerase I transcription"/>
    <property type="evidence" value="ECO:0007669"/>
    <property type="project" value="TreeGrafter"/>
</dbReference>
<dbReference type="GO" id="GO:0005736">
    <property type="term" value="C:RNA polymerase I complex"/>
    <property type="evidence" value="ECO:0007669"/>
    <property type="project" value="TreeGrafter"/>
</dbReference>
<dbReference type="InterPro" id="IPR001222">
    <property type="entry name" value="Znf_TFIIS"/>
</dbReference>
<keyword evidence="7 8" id="KW-0539">Nucleus</keyword>
<protein>
    <recommendedName>
        <fullName evidence="8">DNA-directed RNA polymerase subunit</fullName>
    </recommendedName>
</protein>
<dbReference type="PROSITE" id="PS51133">
    <property type="entry name" value="ZF_TFIIS_2"/>
    <property type="match status" value="1"/>
</dbReference>
<feature type="domain" description="TFIIS-type" evidence="13">
    <location>
        <begin position="94"/>
        <end position="134"/>
    </location>
</feature>
<dbReference type="Gene3D" id="2.20.25.10">
    <property type="match status" value="1"/>
</dbReference>
<feature type="binding site" evidence="9">
    <location>
        <position position="126"/>
    </location>
    <ligand>
        <name>Zn(2+)</name>
        <dbReference type="ChEBI" id="CHEBI:29105"/>
        <label>2</label>
    </ligand>
</feature>
<keyword evidence="2 8" id="KW-0240">DNA-directed RNA polymerase</keyword>
<organism evidence="14 15">
    <name type="scientific">Powellomyces hirtus</name>
    <dbReference type="NCBI Taxonomy" id="109895"/>
    <lineage>
        <taxon>Eukaryota</taxon>
        <taxon>Fungi</taxon>
        <taxon>Fungi incertae sedis</taxon>
        <taxon>Chytridiomycota</taxon>
        <taxon>Chytridiomycota incertae sedis</taxon>
        <taxon>Chytridiomycetes</taxon>
        <taxon>Spizellomycetales</taxon>
        <taxon>Powellomycetaceae</taxon>
        <taxon>Powellomyces</taxon>
    </lineage>
</organism>
<sequence>MPVPHASKHSTKQAHSLVFCPDCGSLLDPPSGAEDNVACGICGGVVVSEAFESVLVVTKSKPGAFPDRPLPREVMEDDSTQSRTSQHLRDGATIKEKCPKCDAPEMVFHTAQLRSADEGQTVFYSCVKCGHKHSVNS</sequence>
<feature type="binding site" evidence="9">
    <location>
        <position position="129"/>
    </location>
    <ligand>
        <name>Zn(2+)</name>
        <dbReference type="ChEBI" id="CHEBI:29105"/>
        <label>2</label>
    </ligand>
</feature>
<evidence type="ECO:0000256" key="2">
    <source>
        <dbReference type="ARBA" id="ARBA00022478"/>
    </source>
</evidence>
<dbReference type="PROSITE" id="PS01030">
    <property type="entry name" value="RNA_POL_M_15KD"/>
    <property type="match status" value="1"/>
</dbReference>
<evidence type="ECO:0000313" key="15">
    <source>
        <dbReference type="Proteomes" id="UP000318582"/>
    </source>
</evidence>
<evidence type="ECO:0000256" key="5">
    <source>
        <dbReference type="ARBA" id="ARBA00022833"/>
    </source>
</evidence>
<evidence type="ECO:0000256" key="7">
    <source>
        <dbReference type="ARBA" id="ARBA00023242"/>
    </source>
</evidence>
<evidence type="ECO:0000313" key="14">
    <source>
        <dbReference type="EMBL" id="TPX63013.1"/>
    </source>
</evidence>
<evidence type="ECO:0000256" key="12">
    <source>
        <dbReference type="SAM" id="MobiDB-lite"/>
    </source>
</evidence>
<proteinExistence type="inferred from homology"/>
<dbReference type="GO" id="GO:0003676">
    <property type="term" value="F:nucleic acid binding"/>
    <property type="evidence" value="ECO:0007669"/>
    <property type="project" value="InterPro"/>
</dbReference>
<feature type="binding site" evidence="9">
    <location>
        <position position="42"/>
    </location>
    <ligand>
        <name>Zn(2+)</name>
        <dbReference type="ChEBI" id="CHEBI:29105"/>
        <label>1</label>
    </ligand>
</feature>
<dbReference type="GO" id="GO:0003899">
    <property type="term" value="F:DNA-directed RNA polymerase activity"/>
    <property type="evidence" value="ECO:0007669"/>
    <property type="project" value="InterPro"/>
</dbReference>
<feature type="binding site" evidence="9">
    <location>
        <position position="101"/>
    </location>
    <ligand>
        <name>Zn(2+)</name>
        <dbReference type="ChEBI" id="CHEBI:29105"/>
        <label>2</label>
    </ligand>
</feature>
<dbReference type="PIRSF" id="PIRSF005586">
    <property type="entry name" value="RNApol_RpoM"/>
    <property type="match status" value="1"/>
</dbReference>
<evidence type="ECO:0000256" key="1">
    <source>
        <dbReference type="ARBA" id="ARBA00004604"/>
    </source>
</evidence>
<evidence type="ECO:0000259" key="13">
    <source>
        <dbReference type="PROSITE" id="PS51133"/>
    </source>
</evidence>
<evidence type="ECO:0000256" key="11">
    <source>
        <dbReference type="RuleBase" id="RU003474"/>
    </source>
</evidence>
<dbReference type="OrthoDB" id="10056816at2759"/>
<feature type="region of interest" description="Disordered" evidence="12">
    <location>
        <begin position="62"/>
        <end position="89"/>
    </location>
</feature>
<feature type="zinc finger region" description="C4-type" evidence="10">
    <location>
        <begin position="20"/>
        <end position="42"/>
    </location>
</feature>
<dbReference type="PANTHER" id="PTHR11239">
    <property type="entry name" value="DNA-DIRECTED RNA POLYMERASE"/>
    <property type="match status" value="1"/>
</dbReference>
<accession>A0A507EFU0</accession>
<feature type="binding site" evidence="9">
    <location>
        <position position="98"/>
    </location>
    <ligand>
        <name>Zn(2+)</name>
        <dbReference type="ChEBI" id="CHEBI:29105"/>
        <label>2</label>
    </ligand>
</feature>
<dbReference type="CDD" id="cd10507">
    <property type="entry name" value="Zn-ribbon_RPA12"/>
    <property type="match status" value="1"/>
</dbReference>
<dbReference type="Pfam" id="PF02150">
    <property type="entry name" value="Zn_ribbon_RPB9"/>
    <property type="match status" value="1"/>
</dbReference>
<dbReference type="InterPro" id="IPR012164">
    <property type="entry name" value="Rpa12/Rpb9/Rpc10/TFS"/>
</dbReference>
<dbReference type="InterPro" id="IPR034004">
    <property type="entry name" value="Zn_ribbon_RPA12_C"/>
</dbReference>
<comment type="similarity">
    <text evidence="8 11">Belongs to the archaeal rpoM/eukaryotic RPA12/RPB9/RPC11 RNA polymerase family.</text>
</comment>
<keyword evidence="3 9" id="KW-0479">Metal-binding</keyword>
<keyword evidence="4 10" id="KW-0863">Zinc-finger</keyword>
<feature type="binding site" evidence="9">
    <location>
        <position position="20"/>
    </location>
    <ligand>
        <name>Zn(2+)</name>
        <dbReference type="ChEBI" id="CHEBI:29105"/>
        <label>1</label>
    </ligand>
</feature>
<evidence type="ECO:0000256" key="6">
    <source>
        <dbReference type="ARBA" id="ARBA00023163"/>
    </source>
</evidence>
<gene>
    <name evidence="14" type="ORF">PhCBS80983_g00067</name>
</gene>
<dbReference type="Proteomes" id="UP000318582">
    <property type="component" value="Unassembled WGS sequence"/>
</dbReference>
<reference evidence="14 15" key="1">
    <citation type="journal article" date="2019" name="Sci. Rep.">
        <title>Comparative genomics of chytrid fungi reveal insights into the obligate biotrophic and pathogenic lifestyle of Synchytrium endobioticum.</title>
        <authorList>
            <person name="van de Vossenberg B.T.L.H."/>
            <person name="Warris S."/>
            <person name="Nguyen H.D.T."/>
            <person name="van Gent-Pelzer M.P.E."/>
            <person name="Joly D.L."/>
            <person name="van de Geest H.C."/>
            <person name="Bonants P.J.M."/>
            <person name="Smith D.S."/>
            <person name="Levesque C.A."/>
            <person name="van der Lee T.A.J."/>
        </authorList>
    </citation>
    <scope>NUCLEOTIDE SEQUENCE [LARGE SCALE GENOMIC DNA]</scope>
    <source>
        <strain evidence="14 15">CBS 809.83</strain>
    </source>
</reference>
<comment type="function">
    <text evidence="8">DNA-dependent RNA polymerase catalyzes the transcription of DNA into RNA using the four ribonucleoside triphosphates as substrates.</text>
</comment>
<keyword evidence="15" id="KW-1185">Reference proteome</keyword>
<dbReference type="InterPro" id="IPR001529">
    <property type="entry name" value="Zn_ribbon_RPB9"/>
</dbReference>
<dbReference type="SMART" id="SM00440">
    <property type="entry name" value="ZnF_C2C2"/>
    <property type="match status" value="1"/>
</dbReference>
<name>A0A507EFU0_9FUNG</name>
<comment type="subcellular location">
    <subcellularLocation>
        <location evidence="1">Nucleus</location>
        <location evidence="1">Nucleolus</location>
    </subcellularLocation>
</comment>
<keyword evidence="6 8" id="KW-0804">Transcription</keyword>
<dbReference type="EMBL" id="QEAQ01000001">
    <property type="protein sequence ID" value="TPX63013.1"/>
    <property type="molecule type" value="Genomic_DNA"/>
</dbReference>